<reference evidence="2 3" key="1">
    <citation type="journal article" date="2013" name="Genome Biol.">
        <title>Genome of Acanthamoeba castellanii highlights extensive lateral gene transfer and early evolution of tyrosine kinase signaling.</title>
        <authorList>
            <person name="Clarke M."/>
            <person name="Lohan A.J."/>
            <person name="Liu B."/>
            <person name="Lagkouvardos I."/>
            <person name="Roy S."/>
            <person name="Zafar N."/>
            <person name="Bertelli C."/>
            <person name="Schilde C."/>
            <person name="Kianianmomeni A."/>
            <person name="Burglin T.R."/>
            <person name="Frech C."/>
            <person name="Turcotte B."/>
            <person name="Kopec K.O."/>
            <person name="Synnott J.M."/>
            <person name="Choo C."/>
            <person name="Paponov I."/>
            <person name="Finkler A."/>
            <person name="Soon Heng Tan C."/>
            <person name="Hutchins A.P."/>
            <person name="Weinmeier T."/>
            <person name="Rattei T."/>
            <person name="Chu J.S."/>
            <person name="Gimenez G."/>
            <person name="Irimia M."/>
            <person name="Rigden D.J."/>
            <person name="Fitzpatrick D.A."/>
            <person name="Lorenzo-Morales J."/>
            <person name="Bateman A."/>
            <person name="Chiu C.H."/>
            <person name="Tang P."/>
            <person name="Hegemann P."/>
            <person name="Fromm H."/>
            <person name="Raoult D."/>
            <person name="Greub G."/>
            <person name="Miranda-Saavedra D."/>
            <person name="Chen N."/>
            <person name="Nash P."/>
            <person name="Ginger M.L."/>
            <person name="Horn M."/>
            <person name="Schaap P."/>
            <person name="Caler L."/>
            <person name="Loftus B."/>
        </authorList>
    </citation>
    <scope>NUCLEOTIDE SEQUENCE [LARGE SCALE GENOMIC DNA]</scope>
    <source>
        <strain evidence="2 3">Neff</strain>
    </source>
</reference>
<feature type="compositionally biased region" description="Basic and acidic residues" evidence="1">
    <location>
        <begin position="88"/>
        <end position="116"/>
    </location>
</feature>
<feature type="compositionally biased region" description="Basic and acidic residues" evidence="1">
    <location>
        <begin position="1"/>
        <end position="31"/>
    </location>
</feature>
<dbReference type="EMBL" id="KB007805">
    <property type="protein sequence ID" value="ELR25363.1"/>
    <property type="molecule type" value="Genomic_DNA"/>
</dbReference>
<name>L8HL12_ACACF</name>
<evidence type="ECO:0000256" key="1">
    <source>
        <dbReference type="SAM" id="MobiDB-lite"/>
    </source>
</evidence>
<evidence type="ECO:0000313" key="2">
    <source>
        <dbReference type="EMBL" id="ELR25363.1"/>
    </source>
</evidence>
<organism evidence="2 3">
    <name type="scientific">Acanthamoeba castellanii (strain ATCC 30010 / Neff)</name>
    <dbReference type="NCBI Taxonomy" id="1257118"/>
    <lineage>
        <taxon>Eukaryota</taxon>
        <taxon>Amoebozoa</taxon>
        <taxon>Discosea</taxon>
        <taxon>Longamoebia</taxon>
        <taxon>Centramoebida</taxon>
        <taxon>Acanthamoebidae</taxon>
        <taxon>Acanthamoeba</taxon>
    </lineage>
</organism>
<proteinExistence type="predicted"/>
<accession>L8HL12</accession>
<feature type="region of interest" description="Disordered" evidence="1">
    <location>
        <begin position="1"/>
        <end position="122"/>
    </location>
</feature>
<evidence type="ECO:0000313" key="3">
    <source>
        <dbReference type="Proteomes" id="UP000011083"/>
    </source>
</evidence>
<dbReference type="GeneID" id="14926414"/>
<dbReference type="AlphaFoldDB" id="L8HL12"/>
<dbReference type="KEGG" id="acan:ACA1_291720"/>
<keyword evidence="3" id="KW-1185">Reference proteome</keyword>
<dbReference type="VEuPathDB" id="AmoebaDB:ACA1_291720"/>
<gene>
    <name evidence="2" type="ORF">ACA1_291720</name>
</gene>
<sequence>MTKWLIDSKVEDIHKKMPWRDGDDDGRKEQQQADSVVDDLGQMFGSRPEEEVEQVTERKETEAALKKSRKVAASLRSKYKLGSGEGQPKTEDQRQEEKRKTQEKLEQSRSMRDKMRSKYQRG</sequence>
<protein>
    <submittedName>
        <fullName evidence="2">Uncharacterized protein</fullName>
    </submittedName>
</protein>
<feature type="compositionally biased region" description="Basic and acidic residues" evidence="1">
    <location>
        <begin position="55"/>
        <end position="65"/>
    </location>
</feature>
<dbReference type="RefSeq" id="XP_004368118.1">
    <property type="nucleotide sequence ID" value="XM_004368061.1"/>
</dbReference>
<dbReference type="Proteomes" id="UP000011083">
    <property type="component" value="Unassembled WGS sequence"/>
</dbReference>